<dbReference type="GO" id="GO:0003824">
    <property type="term" value="F:catalytic activity"/>
    <property type="evidence" value="ECO:0007669"/>
    <property type="project" value="InterPro"/>
</dbReference>
<dbReference type="PROSITE" id="PS50878">
    <property type="entry name" value="RT_POL"/>
    <property type="match status" value="1"/>
</dbReference>
<dbReference type="AlphaFoldDB" id="A0AAQ3SS23"/>
<dbReference type="Pfam" id="PF03372">
    <property type="entry name" value="Exo_endo_phos"/>
    <property type="match status" value="1"/>
</dbReference>
<evidence type="ECO:0000259" key="1">
    <source>
        <dbReference type="PROSITE" id="PS50878"/>
    </source>
</evidence>
<dbReference type="InterPro" id="IPR036691">
    <property type="entry name" value="Endo/exonu/phosph_ase_sf"/>
</dbReference>
<dbReference type="InterPro" id="IPR000477">
    <property type="entry name" value="RT_dom"/>
</dbReference>
<dbReference type="Gene3D" id="3.60.10.10">
    <property type="entry name" value="Endonuclease/exonuclease/phosphatase"/>
    <property type="match status" value="1"/>
</dbReference>
<dbReference type="SUPFAM" id="SSF56219">
    <property type="entry name" value="DNase I-like"/>
    <property type="match status" value="1"/>
</dbReference>
<name>A0AAQ3SS23_PASNO</name>
<feature type="domain" description="Reverse transcriptase" evidence="1">
    <location>
        <begin position="303"/>
        <end position="548"/>
    </location>
</feature>
<dbReference type="EMBL" id="CP144746">
    <property type="protein sequence ID" value="WVZ58892.1"/>
    <property type="molecule type" value="Genomic_DNA"/>
</dbReference>
<dbReference type="PANTHER" id="PTHR33116:SF78">
    <property type="entry name" value="OS12G0587133 PROTEIN"/>
    <property type="match status" value="1"/>
</dbReference>
<protein>
    <recommendedName>
        <fullName evidence="1">Reverse transcriptase domain-containing protein</fullName>
    </recommendedName>
</protein>
<feature type="non-terminal residue" evidence="2">
    <location>
        <position position="1"/>
    </location>
</feature>
<organism evidence="2 3">
    <name type="scientific">Paspalum notatum var. saurae</name>
    <dbReference type="NCBI Taxonomy" id="547442"/>
    <lineage>
        <taxon>Eukaryota</taxon>
        <taxon>Viridiplantae</taxon>
        <taxon>Streptophyta</taxon>
        <taxon>Embryophyta</taxon>
        <taxon>Tracheophyta</taxon>
        <taxon>Spermatophyta</taxon>
        <taxon>Magnoliopsida</taxon>
        <taxon>Liliopsida</taxon>
        <taxon>Poales</taxon>
        <taxon>Poaceae</taxon>
        <taxon>PACMAD clade</taxon>
        <taxon>Panicoideae</taxon>
        <taxon>Andropogonodae</taxon>
        <taxon>Paspaleae</taxon>
        <taxon>Paspalinae</taxon>
        <taxon>Paspalum</taxon>
    </lineage>
</organism>
<proteinExistence type="predicted"/>
<dbReference type="InterPro" id="IPR005135">
    <property type="entry name" value="Endo/exonuclease/phosphatase"/>
</dbReference>
<dbReference type="CDD" id="cd01650">
    <property type="entry name" value="RT_nLTR_like"/>
    <property type="match status" value="1"/>
</dbReference>
<dbReference type="Proteomes" id="UP001341281">
    <property type="component" value="Chromosome 02"/>
</dbReference>
<gene>
    <name evidence="2" type="ORF">U9M48_009114</name>
</gene>
<keyword evidence="3" id="KW-1185">Reference proteome</keyword>
<dbReference type="Pfam" id="PF00078">
    <property type="entry name" value="RVT_1"/>
    <property type="match status" value="1"/>
</dbReference>
<reference evidence="2 3" key="1">
    <citation type="submission" date="2024-02" db="EMBL/GenBank/DDBJ databases">
        <title>High-quality chromosome-scale genome assembly of Pensacola bahiagrass (Paspalum notatum Flugge var. saurae).</title>
        <authorList>
            <person name="Vega J.M."/>
            <person name="Podio M."/>
            <person name="Orjuela J."/>
            <person name="Siena L.A."/>
            <person name="Pessino S.C."/>
            <person name="Combes M.C."/>
            <person name="Mariac C."/>
            <person name="Albertini E."/>
            <person name="Pupilli F."/>
            <person name="Ortiz J.P.A."/>
            <person name="Leblanc O."/>
        </authorList>
    </citation>
    <scope>NUCLEOTIDE SEQUENCE [LARGE SCALE GENOMIC DNA]</scope>
    <source>
        <strain evidence="2">R1</strain>
        <tissue evidence="2">Leaf</tissue>
    </source>
</reference>
<dbReference type="InterPro" id="IPR043502">
    <property type="entry name" value="DNA/RNA_pol_sf"/>
</dbReference>
<dbReference type="SUPFAM" id="SSF56672">
    <property type="entry name" value="DNA/RNA polymerases"/>
    <property type="match status" value="1"/>
</dbReference>
<evidence type="ECO:0000313" key="3">
    <source>
        <dbReference type="Proteomes" id="UP001341281"/>
    </source>
</evidence>
<evidence type="ECO:0000313" key="2">
    <source>
        <dbReference type="EMBL" id="WVZ58892.1"/>
    </source>
</evidence>
<dbReference type="PANTHER" id="PTHR33116">
    <property type="entry name" value="REVERSE TRANSCRIPTASE ZINC-BINDING DOMAIN-CONTAINING PROTEIN-RELATED-RELATED"/>
    <property type="match status" value="1"/>
</dbReference>
<sequence>MADISQGVILSSLGSDFDNFVTLPAAGSAGGVLVAWRHRIGFSGAHRVDSFSVSVQLHPSDDQAWWLTCVYGPQTNEDKLVFLQELRTIRDECQGPWIILGDFNLIYKDEDKNNSLVNRAMMGRFRRLVNDLGLKDIPLLGRKYTWTNGQDDPTLVRLDRMLCSPGWEQLFLDCLLLGSSSDGSDHCPLLLGLHDNKKGKMRFHFESYWIKVPGFQDVVAEAWNSVSRGTNLSRLFTVNLEELEIISHDVADLDRPIPVDEVWRTISQLPSDKAPGPDGFTGRFYKVCWSIIKEDIMLAISAIWSRKLDNLKSLNSAFITLIPKKEGVDHVKDFRPISLVHSFAKLITKILANRLAGRLHELVSPNQTRFLHLQKQARILLKLDITKAFDSVSWPFLLEVLQKLGFGLVWRDVLLNGIPGSTIFHRRGLQQGDPLSPMLFILVMDVLSLIFAKASAAGLLQPLSTRALQHRVSLYADDVVVFLHPAASDLNLTMDMLELFGEASSLKANLHKSNVFPIQCAEADEAVVQNALPCELKEFPCKYLGVPLSLRKLTRDQIQPFVDRIADLLPGWKADLLTQEGRRILVQSVLTSMLVYLLMAVDLPPWAFKEIDKIRRRFLWRGRKQLNGGHCLVAWLKVCRPQELGGLGITDLQKLSWALRMRWLWLQKIEPDKPWASLPVQVPKMVQSFFSVAMCSEIGNGANTLFWTDKWLHVQCIADIAPQLFRLVPKRRANRRTVLDALNQNNWISDLKGALGVAALVEYLQLWDILSQFVLDPEVEDRHIWRFSSSRQYSAKSAYEGFFQGGILFDPWERIWKSWAPGNCRFFMWLNFETIDHLLASCVFSRQFWFQLLQKFGLQSLYREPGVVSFSDWWWNLNEAVSGPIKQGLNSVVILGAWSLWKLRNRCVFDGVSPSLAGL</sequence>
<accession>A0AAQ3SS23</accession>